<keyword evidence="4" id="KW-0560">Oxidoreductase</keyword>
<dbReference type="InterPro" id="IPR006076">
    <property type="entry name" value="FAD-dep_OxRdtase"/>
</dbReference>
<dbReference type="Proteomes" id="UP000189941">
    <property type="component" value="Unassembled WGS sequence"/>
</dbReference>
<dbReference type="GO" id="GO:0005737">
    <property type="term" value="C:cytoplasm"/>
    <property type="evidence" value="ECO:0007669"/>
    <property type="project" value="TreeGrafter"/>
</dbReference>
<evidence type="ECO:0000256" key="1">
    <source>
        <dbReference type="ARBA" id="ARBA00001974"/>
    </source>
</evidence>
<evidence type="ECO:0000256" key="4">
    <source>
        <dbReference type="ARBA" id="ARBA00023002"/>
    </source>
</evidence>
<name>A0A1T4K8A0_9LACT</name>
<dbReference type="STRING" id="1121925.SAMN02746011_00602"/>
<gene>
    <name evidence="6" type="ORF">SAMN02746011_00602</name>
</gene>
<reference evidence="7" key="1">
    <citation type="submission" date="2017-02" db="EMBL/GenBank/DDBJ databases">
        <authorList>
            <person name="Varghese N."/>
            <person name="Submissions S."/>
        </authorList>
    </citation>
    <scope>NUCLEOTIDE SEQUENCE [LARGE SCALE GENOMIC DNA]</scope>
    <source>
        <strain evidence="7">DSM 15739</strain>
    </source>
</reference>
<dbReference type="SUPFAM" id="SSF51971">
    <property type="entry name" value="Nucleotide-binding domain"/>
    <property type="match status" value="1"/>
</dbReference>
<dbReference type="RefSeq" id="WP_078755425.1">
    <property type="nucleotide sequence ID" value="NZ_FUWO01000004.1"/>
</dbReference>
<dbReference type="SUPFAM" id="SSF54373">
    <property type="entry name" value="FAD-linked reductases, C-terminal domain"/>
    <property type="match status" value="1"/>
</dbReference>
<evidence type="ECO:0000313" key="7">
    <source>
        <dbReference type="Proteomes" id="UP000189941"/>
    </source>
</evidence>
<dbReference type="AlphaFoldDB" id="A0A1T4K8A0"/>
<evidence type="ECO:0000256" key="3">
    <source>
        <dbReference type="ARBA" id="ARBA00022630"/>
    </source>
</evidence>
<dbReference type="OrthoDB" id="9805337at2"/>
<sequence length="369" mass="40987">MKQIAIVGGGIVGSTAAYYLTRAGYHVTLFDEGTGQATKAAAGIICPWFSQRRNKPWYHLVSKGAEFYRQLIADLSSDSFNVANIFEEQGTLLIRKSEKALNRDQKAAKEKRKDSPAIQEVKTVWNDNLKDYCLLLETDLNATFVTGGARVDGLGLINTLHAAIQKLGGTIYYETAKLRSPDTLYSPSLGQKQFQAILLAAGAWLPNLLNPLGYSVDIRPQKGQLYTIHNDQWQNNQWPVIMPPGKIDIIPNKKGEIVLGATHEDDQGFDLSVDDSKLKELTAEAKLWIPTIDQYQIKSTRVGTRAYTSDYSVLVGQVPETHTLWAISGLGSSGLTSGPYLGYQWSQLIMNGQWDINPNDYPIEKYITK</sequence>
<evidence type="ECO:0000256" key="2">
    <source>
        <dbReference type="ARBA" id="ARBA00009410"/>
    </source>
</evidence>
<dbReference type="InterPro" id="IPR036188">
    <property type="entry name" value="FAD/NAD-bd_sf"/>
</dbReference>
<organism evidence="6 7">
    <name type="scientific">Globicatella sulfidifaciens DSM 15739</name>
    <dbReference type="NCBI Taxonomy" id="1121925"/>
    <lineage>
        <taxon>Bacteria</taxon>
        <taxon>Bacillati</taxon>
        <taxon>Bacillota</taxon>
        <taxon>Bacilli</taxon>
        <taxon>Lactobacillales</taxon>
        <taxon>Aerococcaceae</taxon>
        <taxon>Globicatella</taxon>
    </lineage>
</organism>
<dbReference type="Gene3D" id="3.50.50.60">
    <property type="entry name" value="FAD/NAD(P)-binding domain"/>
    <property type="match status" value="1"/>
</dbReference>
<evidence type="ECO:0000313" key="6">
    <source>
        <dbReference type="EMBL" id="SJZ38670.1"/>
    </source>
</evidence>
<evidence type="ECO:0000259" key="5">
    <source>
        <dbReference type="Pfam" id="PF01266"/>
    </source>
</evidence>
<accession>A0A1T4K8A0</accession>
<dbReference type="Pfam" id="PF01266">
    <property type="entry name" value="DAO"/>
    <property type="match status" value="1"/>
</dbReference>
<dbReference type="GO" id="GO:0016491">
    <property type="term" value="F:oxidoreductase activity"/>
    <property type="evidence" value="ECO:0007669"/>
    <property type="project" value="UniProtKB-KW"/>
</dbReference>
<dbReference type="PANTHER" id="PTHR13847">
    <property type="entry name" value="SARCOSINE DEHYDROGENASE-RELATED"/>
    <property type="match status" value="1"/>
</dbReference>
<comment type="cofactor">
    <cofactor evidence="1">
        <name>FAD</name>
        <dbReference type="ChEBI" id="CHEBI:57692"/>
    </cofactor>
</comment>
<keyword evidence="7" id="KW-1185">Reference proteome</keyword>
<dbReference type="EMBL" id="FUWO01000004">
    <property type="protein sequence ID" value="SJZ38670.1"/>
    <property type="molecule type" value="Genomic_DNA"/>
</dbReference>
<dbReference type="Gene3D" id="3.30.9.10">
    <property type="entry name" value="D-Amino Acid Oxidase, subunit A, domain 2"/>
    <property type="match status" value="1"/>
</dbReference>
<proteinExistence type="inferred from homology"/>
<comment type="similarity">
    <text evidence="2">Belongs to the DadA oxidoreductase family.</text>
</comment>
<feature type="domain" description="FAD dependent oxidoreductase" evidence="5">
    <location>
        <begin position="4"/>
        <end position="343"/>
    </location>
</feature>
<dbReference type="PANTHER" id="PTHR13847:SF286">
    <property type="entry name" value="D-AMINO ACID DEHYDROGENASE"/>
    <property type="match status" value="1"/>
</dbReference>
<protein>
    <submittedName>
        <fullName evidence="6">Glycine/D-amino acid oxidase</fullName>
    </submittedName>
</protein>
<keyword evidence="3" id="KW-0285">Flavoprotein</keyword>